<evidence type="ECO:0000256" key="5">
    <source>
        <dbReference type="ARBA" id="ARBA00045658"/>
    </source>
</evidence>
<organism evidence="10 11">
    <name type="scientific">Phocoenobacter skyensis</name>
    <dbReference type="NCBI Taxonomy" id="97481"/>
    <lineage>
        <taxon>Bacteria</taxon>
        <taxon>Pseudomonadati</taxon>
        <taxon>Pseudomonadota</taxon>
        <taxon>Gammaproteobacteria</taxon>
        <taxon>Pasteurellales</taxon>
        <taxon>Pasteurellaceae</taxon>
        <taxon>Phocoenobacter</taxon>
    </lineage>
</organism>
<reference evidence="11" key="2">
    <citation type="submission" date="2016-10" db="EMBL/GenBank/DDBJ databases">
        <authorList>
            <person name="Varghese N."/>
            <person name="Submissions S."/>
        </authorList>
    </citation>
    <scope>NUCLEOTIDE SEQUENCE [LARGE SCALE GENOMIC DNA]</scope>
    <source>
        <strain evidence="11">DSM 24204</strain>
    </source>
</reference>
<dbReference type="EMBL" id="FOBN01000019">
    <property type="protein sequence ID" value="SEM46487.1"/>
    <property type="molecule type" value="Genomic_DNA"/>
</dbReference>
<dbReference type="RefSeq" id="WP_090922527.1">
    <property type="nucleotide sequence ID" value="NZ_CP016180.1"/>
</dbReference>
<evidence type="ECO:0000313" key="10">
    <source>
        <dbReference type="EMBL" id="SEM46487.1"/>
    </source>
</evidence>
<reference evidence="9 12" key="3">
    <citation type="journal article" date="2023" name="Front. Microbiol.">
        <title>Phylogeography and host specificity of Pasteurellaceae pathogenic to sea-farmed fish in the north-east Atlantic.</title>
        <authorList>
            <person name="Gulla S."/>
            <person name="Colquhoun D.J."/>
            <person name="Olsen A.B."/>
            <person name="Spilsberg B."/>
            <person name="Lagesen K."/>
            <person name="Aakesson C.P."/>
            <person name="Strom S."/>
            <person name="Manji F."/>
            <person name="Birkbeck T.H."/>
            <person name="Nilsen H.K."/>
        </authorList>
    </citation>
    <scope>NUCLEOTIDE SEQUENCE [LARGE SCALE GENOMIC DNA]</scope>
    <source>
        <strain evidence="9 12">VIO11850</strain>
    </source>
</reference>
<keyword evidence="1" id="KW-0547">Nucleotide-binding</keyword>
<dbReference type="InterPro" id="IPR011629">
    <property type="entry name" value="CobW-like_C"/>
</dbReference>
<evidence type="ECO:0000256" key="6">
    <source>
        <dbReference type="ARBA" id="ARBA00049117"/>
    </source>
</evidence>
<dbReference type="Pfam" id="PF02492">
    <property type="entry name" value="cobW"/>
    <property type="match status" value="1"/>
</dbReference>
<feature type="domain" description="CobW C-terminal" evidence="8">
    <location>
        <begin position="240"/>
        <end position="308"/>
    </location>
</feature>
<dbReference type="Pfam" id="PF07683">
    <property type="entry name" value="CobW_C"/>
    <property type="match status" value="1"/>
</dbReference>
<dbReference type="PANTHER" id="PTHR13748:SF46">
    <property type="entry name" value="ZINC CHAPERONE YEIR"/>
    <property type="match status" value="1"/>
</dbReference>
<gene>
    <name evidence="9" type="ORF">QJT92_08380</name>
    <name evidence="10" type="ORF">SAMN05444853_11926</name>
</gene>
<dbReference type="AlphaFoldDB" id="A0A1H7YME5"/>
<dbReference type="PANTHER" id="PTHR13748">
    <property type="entry name" value="COBW-RELATED"/>
    <property type="match status" value="1"/>
</dbReference>
<dbReference type="EMBL" id="JASAVS010000019">
    <property type="protein sequence ID" value="MDP8085935.1"/>
    <property type="molecule type" value="Genomic_DNA"/>
</dbReference>
<protein>
    <submittedName>
        <fullName evidence="9">GTP-binding protein</fullName>
    </submittedName>
    <submittedName>
        <fullName evidence="10">GTPase, G3E family</fullName>
    </submittedName>
</protein>
<comment type="catalytic activity">
    <reaction evidence="6">
        <text>GTP + H2O = GDP + phosphate + H(+)</text>
        <dbReference type="Rhea" id="RHEA:19669"/>
        <dbReference type="ChEBI" id="CHEBI:15377"/>
        <dbReference type="ChEBI" id="CHEBI:15378"/>
        <dbReference type="ChEBI" id="CHEBI:37565"/>
        <dbReference type="ChEBI" id="CHEBI:43474"/>
        <dbReference type="ChEBI" id="CHEBI:58189"/>
    </reaction>
    <physiologicalReaction direction="left-to-right" evidence="6">
        <dbReference type="Rhea" id="RHEA:19670"/>
    </physiologicalReaction>
</comment>
<sequence length="310" mass="35504">MKILVISGFLGAGKTSFIKDMVKQTGRQFVILENEFGELGLDGELLKQEQSQNKDIDMKVWELTEGCICCSLNLDFSYSVLTIANTLNPDYLLIEPSGVAMPSKILEQLNRIVYEDISLVAPITIVDGRHYQESKQHFPEYFQDQLNTAGTVVVSKSETFSKSDFEAVRSSLKFTNNVEFFDSHYSTWNKENWLSLLEKGIEIQQKENKVKYRFFRQEDAKVDPLENISFSSHNIQNIDQLADRLFWLTTGLCGKIARVKGYAEIADVWMKFDIVESQYTITGCESMPDERIVVIGQQLNRDVIQQLFIS</sequence>
<evidence type="ECO:0000313" key="11">
    <source>
        <dbReference type="Proteomes" id="UP000198883"/>
    </source>
</evidence>
<evidence type="ECO:0000313" key="9">
    <source>
        <dbReference type="EMBL" id="MDP8085935.1"/>
    </source>
</evidence>
<dbReference type="InterPro" id="IPR027417">
    <property type="entry name" value="P-loop_NTPase"/>
</dbReference>
<accession>A0A1H7YME5</accession>
<dbReference type="Proteomes" id="UP000198883">
    <property type="component" value="Unassembled WGS sequence"/>
</dbReference>
<evidence type="ECO:0000313" key="12">
    <source>
        <dbReference type="Proteomes" id="UP001224812"/>
    </source>
</evidence>
<proteinExistence type="inferred from homology"/>
<dbReference type="GO" id="GO:0016787">
    <property type="term" value="F:hydrolase activity"/>
    <property type="evidence" value="ECO:0007669"/>
    <property type="project" value="UniProtKB-KW"/>
</dbReference>
<dbReference type="Proteomes" id="UP001224812">
    <property type="component" value="Unassembled WGS sequence"/>
</dbReference>
<dbReference type="GO" id="GO:0000166">
    <property type="term" value="F:nucleotide binding"/>
    <property type="evidence" value="ECO:0007669"/>
    <property type="project" value="UniProtKB-KW"/>
</dbReference>
<comment type="function">
    <text evidence="5">Zinc chaperone that directly transfers zinc cofactor to target proteins, thereby activating them. Zinc is transferred from the CXCC motif in the GTPase domain to the zinc binding site in target proteins in a process requiring GTP hydrolysis.</text>
</comment>
<dbReference type="STRING" id="97481.SAMN05444853_11926"/>
<keyword evidence="3" id="KW-0143">Chaperone</keyword>
<evidence type="ECO:0000259" key="7">
    <source>
        <dbReference type="Pfam" id="PF02492"/>
    </source>
</evidence>
<dbReference type="SUPFAM" id="SSF90002">
    <property type="entry name" value="Hypothetical protein YjiA, C-terminal domain"/>
    <property type="match status" value="1"/>
</dbReference>
<keyword evidence="12" id="KW-1185">Reference proteome</keyword>
<keyword evidence="2" id="KW-0378">Hydrolase</keyword>
<dbReference type="InterPro" id="IPR051316">
    <property type="entry name" value="Zinc-reg_GTPase_activator"/>
</dbReference>
<dbReference type="OrthoDB" id="9808822at2"/>
<dbReference type="Gene3D" id="3.30.1220.10">
    <property type="entry name" value="CobW-like, C-terminal domain"/>
    <property type="match status" value="1"/>
</dbReference>
<reference evidence="10" key="1">
    <citation type="submission" date="2016-10" db="EMBL/GenBank/DDBJ databases">
        <authorList>
            <person name="de Groot N.N."/>
        </authorList>
    </citation>
    <scope>NUCLEOTIDE SEQUENCE [LARGE SCALE GENOMIC DNA]</scope>
    <source>
        <strain evidence="10">DSM 24204</strain>
    </source>
</reference>
<dbReference type="SUPFAM" id="SSF52540">
    <property type="entry name" value="P-loop containing nucleoside triphosphate hydrolases"/>
    <property type="match status" value="1"/>
</dbReference>
<dbReference type="Gene3D" id="3.40.50.300">
    <property type="entry name" value="P-loop containing nucleotide triphosphate hydrolases"/>
    <property type="match status" value="1"/>
</dbReference>
<dbReference type="InterPro" id="IPR036627">
    <property type="entry name" value="CobW-likC_sf"/>
</dbReference>
<name>A0A1H7YME5_9PAST</name>
<feature type="domain" description="CobW/HypB/UreG nucleotide-binding" evidence="7">
    <location>
        <begin position="3"/>
        <end position="173"/>
    </location>
</feature>
<dbReference type="GO" id="GO:0005737">
    <property type="term" value="C:cytoplasm"/>
    <property type="evidence" value="ECO:0007669"/>
    <property type="project" value="TreeGrafter"/>
</dbReference>
<dbReference type="GeneID" id="83543949"/>
<evidence type="ECO:0000256" key="2">
    <source>
        <dbReference type="ARBA" id="ARBA00022801"/>
    </source>
</evidence>
<dbReference type="InterPro" id="IPR003495">
    <property type="entry name" value="CobW/HypB/UreG_nucleotide-bd"/>
</dbReference>
<evidence type="ECO:0000256" key="1">
    <source>
        <dbReference type="ARBA" id="ARBA00022741"/>
    </source>
</evidence>
<evidence type="ECO:0000256" key="3">
    <source>
        <dbReference type="ARBA" id="ARBA00023186"/>
    </source>
</evidence>
<evidence type="ECO:0000259" key="8">
    <source>
        <dbReference type="Pfam" id="PF07683"/>
    </source>
</evidence>
<evidence type="ECO:0000256" key="4">
    <source>
        <dbReference type="ARBA" id="ARBA00034320"/>
    </source>
</evidence>
<comment type="similarity">
    <text evidence="4">Belongs to the SIMIBI class G3E GTPase family. ZNG1 subfamily.</text>
</comment>